<proteinExistence type="predicted"/>
<comment type="caution">
    <text evidence="1">The sequence shown here is derived from an EMBL/GenBank/DDBJ whole genome shotgun (WGS) entry which is preliminary data.</text>
</comment>
<dbReference type="EMBL" id="WOAD01000101">
    <property type="protein sequence ID" value="MUI39759.1"/>
    <property type="molecule type" value="Genomic_DNA"/>
</dbReference>
<reference evidence="1 2" key="1">
    <citation type="submission" date="2019-11" db="EMBL/GenBank/DDBJ databases">
        <title>Genomes of ocular Pseudomonas aeruginosa isolates.</title>
        <authorList>
            <person name="Khan M."/>
            <person name="Rice S.A."/>
            <person name="Willcox M.D.P."/>
            <person name="Stapleton F."/>
        </authorList>
    </citation>
    <scope>NUCLEOTIDE SEQUENCE [LARGE SCALE GENOMIC DNA]</scope>
    <source>
        <strain evidence="1 2">PA221</strain>
    </source>
</reference>
<dbReference type="InterPro" id="IPR054205">
    <property type="entry name" value="DUF6911"/>
</dbReference>
<name>A0A844NUX3_PSEAI</name>
<gene>
    <name evidence="1" type="ORF">GNQ48_32945</name>
</gene>
<protein>
    <recommendedName>
        <fullName evidence="3">CdiI</fullName>
    </recommendedName>
</protein>
<sequence>MIVLGGYLIAPGAKRTQFPVMSDPDEEEVLEALSKLRHSSGVLVLRVKPEPEIGAYEVALHAENGRFIVMLSQHAEEDGEHEVFTLRGAGEGNGFTYILGEAYPMAAVTENFGLICNCFKKFLLERKVSSDVWV</sequence>
<accession>A0A844NUX3</accession>
<organism evidence="1 2">
    <name type="scientific">Pseudomonas aeruginosa</name>
    <dbReference type="NCBI Taxonomy" id="287"/>
    <lineage>
        <taxon>Bacteria</taxon>
        <taxon>Pseudomonadati</taxon>
        <taxon>Pseudomonadota</taxon>
        <taxon>Gammaproteobacteria</taxon>
        <taxon>Pseudomonadales</taxon>
        <taxon>Pseudomonadaceae</taxon>
        <taxon>Pseudomonas</taxon>
    </lineage>
</organism>
<evidence type="ECO:0008006" key="3">
    <source>
        <dbReference type="Google" id="ProtNLM"/>
    </source>
</evidence>
<dbReference type="Proteomes" id="UP000433532">
    <property type="component" value="Unassembled WGS sequence"/>
</dbReference>
<dbReference type="AlphaFoldDB" id="A0A844NUX3"/>
<evidence type="ECO:0000313" key="1">
    <source>
        <dbReference type="EMBL" id="MUI39759.1"/>
    </source>
</evidence>
<dbReference type="Pfam" id="PF21852">
    <property type="entry name" value="DUF6911"/>
    <property type="match status" value="1"/>
</dbReference>
<dbReference type="RefSeq" id="WP_124142585.1">
    <property type="nucleotide sequence ID" value="NZ_CATOXZ010000029.1"/>
</dbReference>
<evidence type="ECO:0000313" key="2">
    <source>
        <dbReference type="Proteomes" id="UP000433532"/>
    </source>
</evidence>